<dbReference type="Pfam" id="PF02698">
    <property type="entry name" value="DUF218"/>
    <property type="match status" value="1"/>
</dbReference>
<sequence length="188" mass="20979">MKGRSGKWRTTSFSEKDAFGALGDRLRVVAGGIIYAEHPEAVVIVLGGRGQLKSVLGVPTVASIIKQELIKLKVPPKRVIIEEKSGNTFEQLVTLSGIIRRGKYDKIMIISNEYHLPRIRTMIKYDSALNRILHDAKALSAEKIVMRKHHKKWAGIIAKAYAGAAMKQRIRLEKKGVVDIKSGVYKYS</sequence>
<dbReference type="InterPro" id="IPR003848">
    <property type="entry name" value="DUF218"/>
</dbReference>
<dbReference type="InterPro" id="IPR014729">
    <property type="entry name" value="Rossmann-like_a/b/a_fold"/>
</dbReference>
<dbReference type="AlphaFoldDB" id="A0A0G1QYX2"/>
<feature type="domain" description="DUF218" evidence="1">
    <location>
        <begin position="25"/>
        <end position="126"/>
    </location>
</feature>
<comment type="caution">
    <text evidence="2">The sequence shown here is derived from an EMBL/GenBank/DDBJ whole genome shotgun (WGS) entry which is preliminary data.</text>
</comment>
<dbReference type="Gene3D" id="3.40.50.620">
    <property type="entry name" value="HUPs"/>
    <property type="match status" value="1"/>
</dbReference>
<proteinExistence type="predicted"/>
<reference evidence="2 3" key="1">
    <citation type="journal article" date="2015" name="Nature">
        <title>rRNA introns, odd ribosomes, and small enigmatic genomes across a large radiation of phyla.</title>
        <authorList>
            <person name="Brown C.T."/>
            <person name="Hug L.A."/>
            <person name="Thomas B.C."/>
            <person name="Sharon I."/>
            <person name="Castelle C.J."/>
            <person name="Singh A."/>
            <person name="Wilkins M.J."/>
            <person name="Williams K.H."/>
            <person name="Banfield J.F."/>
        </authorList>
    </citation>
    <scope>NUCLEOTIDE SEQUENCE [LARGE SCALE GENOMIC DNA]</scope>
</reference>
<evidence type="ECO:0000313" key="3">
    <source>
        <dbReference type="Proteomes" id="UP000034911"/>
    </source>
</evidence>
<gene>
    <name evidence="2" type="ORF">UX20_C0011G0016</name>
</gene>
<evidence type="ECO:0000313" key="2">
    <source>
        <dbReference type="EMBL" id="KKU13885.1"/>
    </source>
</evidence>
<organism evidence="2 3">
    <name type="scientific">Candidatus Magasanikbacteria bacterium GW2011_GWC2_45_8</name>
    <dbReference type="NCBI Taxonomy" id="1619050"/>
    <lineage>
        <taxon>Bacteria</taxon>
        <taxon>Candidatus Magasanikiibacteriota</taxon>
    </lineage>
</organism>
<dbReference type="Proteomes" id="UP000034911">
    <property type="component" value="Unassembled WGS sequence"/>
</dbReference>
<dbReference type="STRING" id="1619050.UX20_C0011G0016"/>
<accession>A0A0G1QYX2</accession>
<dbReference type="EMBL" id="LCLH01000011">
    <property type="protein sequence ID" value="KKU13885.1"/>
    <property type="molecule type" value="Genomic_DNA"/>
</dbReference>
<protein>
    <recommendedName>
        <fullName evidence="1">DUF218 domain-containing protein</fullName>
    </recommendedName>
</protein>
<name>A0A0G1QYX2_9BACT</name>
<dbReference type="CDD" id="cd06259">
    <property type="entry name" value="YdcF-like"/>
    <property type="match status" value="1"/>
</dbReference>
<evidence type="ECO:0000259" key="1">
    <source>
        <dbReference type="Pfam" id="PF02698"/>
    </source>
</evidence>